<dbReference type="PROSITE" id="PS51257">
    <property type="entry name" value="PROKAR_LIPOPROTEIN"/>
    <property type="match status" value="1"/>
</dbReference>
<keyword evidence="2" id="KW-1185">Reference proteome</keyword>
<organism evidence="1 2">
    <name type="scientific">Wenzhouxiangella marina</name>
    <dbReference type="NCBI Taxonomy" id="1579979"/>
    <lineage>
        <taxon>Bacteria</taxon>
        <taxon>Pseudomonadati</taxon>
        <taxon>Pseudomonadota</taxon>
        <taxon>Gammaproteobacteria</taxon>
        <taxon>Chromatiales</taxon>
        <taxon>Wenzhouxiangellaceae</taxon>
        <taxon>Wenzhouxiangella</taxon>
    </lineage>
</organism>
<sequence>MTMFGLKDLTRALVVAICLVALSGCAAVGATLNFIAEVGECYAGVDCVMDDGGFDGVTSDDGSSAAYYQSAYGSGNQSSSSGGAPLNCPAGTRKCCSVGRGCYCGRCTASQ</sequence>
<dbReference type="AlphaFoldDB" id="A0A0K0XUW6"/>
<dbReference type="KEGG" id="wma:WM2015_1085"/>
<accession>A0A0K0XUW6</accession>
<reference evidence="1 2" key="1">
    <citation type="submission" date="2015-07" db="EMBL/GenBank/DDBJ databases">
        <authorList>
            <person name="Noorani M."/>
        </authorList>
    </citation>
    <scope>NUCLEOTIDE SEQUENCE [LARGE SCALE GENOMIC DNA]</scope>
    <source>
        <strain evidence="1 2">KCTC 42284</strain>
    </source>
</reference>
<gene>
    <name evidence="1" type="ORF">WM2015_1085</name>
</gene>
<proteinExistence type="predicted"/>
<evidence type="ECO:0000313" key="2">
    <source>
        <dbReference type="Proteomes" id="UP000066624"/>
    </source>
</evidence>
<evidence type="ECO:0000313" key="1">
    <source>
        <dbReference type="EMBL" id="AKS41460.1"/>
    </source>
</evidence>
<dbReference type="EMBL" id="CP012154">
    <property type="protein sequence ID" value="AKS41460.1"/>
    <property type="molecule type" value="Genomic_DNA"/>
</dbReference>
<protein>
    <submittedName>
        <fullName evidence="1">Uncharacterized protein</fullName>
    </submittedName>
</protein>
<dbReference type="STRING" id="1579979.WM2015_1085"/>
<name>A0A0K0XUW6_9GAMM</name>
<dbReference type="Proteomes" id="UP000066624">
    <property type="component" value="Chromosome"/>
</dbReference>